<gene>
    <name evidence="1" type="ORF">GCK47_16275</name>
</gene>
<comment type="caution">
    <text evidence="1">The sequence shown here is derived from an EMBL/GenBank/DDBJ whole genome shotgun (WGS) entry which is preliminary data.</text>
</comment>
<name>A0A6L6XJ30_9FIRM</name>
<proteinExistence type="predicted"/>
<dbReference type="AlphaFoldDB" id="A0A6L6XJ30"/>
<dbReference type="Proteomes" id="UP000479531">
    <property type="component" value="Unassembled WGS sequence"/>
</dbReference>
<organism evidence="1 2">
    <name type="scientific">Roseburia intestinalis</name>
    <dbReference type="NCBI Taxonomy" id="166486"/>
    <lineage>
        <taxon>Bacteria</taxon>
        <taxon>Bacillati</taxon>
        <taxon>Bacillota</taxon>
        <taxon>Clostridia</taxon>
        <taxon>Lachnospirales</taxon>
        <taxon>Lachnospiraceae</taxon>
        <taxon>Roseburia</taxon>
    </lineage>
</organism>
<sequence length="85" mass="10012">MGVVQKKFSRRHKHKLSAEEKLERDLKDCMKCKYFWGNNNRCINNKCYREKKKPETKKPASECDGCPYNKGSGYCFPCMKKILGK</sequence>
<dbReference type="EMBL" id="WGGT01000025">
    <property type="protein sequence ID" value="MVQ47199.1"/>
    <property type="molecule type" value="Genomic_DNA"/>
</dbReference>
<evidence type="ECO:0000313" key="2">
    <source>
        <dbReference type="Proteomes" id="UP000479531"/>
    </source>
</evidence>
<protein>
    <submittedName>
        <fullName evidence="1">Uncharacterized protein</fullName>
    </submittedName>
</protein>
<accession>A0A6L6XJ30</accession>
<reference evidence="1 2" key="1">
    <citation type="submission" date="2019-10" db="EMBL/GenBank/DDBJ databases">
        <title>Roseburia spp. ameliorate alcoholic fatty liver via restoration of gut barrier function.</title>
        <authorList>
            <person name="Seo B."/>
            <person name="Ko G."/>
        </authorList>
    </citation>
    <scope>NUCLEOTIDE SEQUENCE [LARGE SCALE GENOMIC DNA]</scope>
    <source>
        <strain evidence="1 2">SNUG30017</strain>
    </source>
</reference>
<evidence type="ECO:0000313" key="1">
    <source>
        <dbReference type="EMBL" id="MVQ47199.1"/>
    </source>
</evidence>